<proteinExistence type="predicted"/>
<dbReference type="GO" id="GO:0005524">
    <property type="term" value="F:ATP binding"/>
    <property type="evidence" value="ECO:0007669"/>
    <property type="project" value="UniProtKB-KW"/>
</dbReference>
<dbReference type="SMART" id="SM00382">
    <property type="entry name" value="AAA"/>
    <property type="match status" value="2"/>
</dbReference>
<keyword evidence="3" id="KW-0762">Sugar transport</keyword>
<dbReference type="RefSeq" id="WP_345609436.1">
    <property type="nucleotide sequence ID" value="NZ_BAABJO010000027.1"/>
</dbReference>
<dbReference type="CDD" id="cd03215">
    <property type="entry name" value="ABC_Carb_Monos_II"/>
    <property type="match status" value="1"/>
</dbReference>
<dbReference type="Proteomes" id="UP001500804">
    <property type="component" value="Unassembled WGS sequence"/>
</dbReference>
<keyword evidence="7" id="KW-1278">Translocase</keyword>
<evidence type="ECO:0000256" key="3">
    <source>
        <dbReference type="ARBA" id="ARBA00022597"/>
    </source>
</evidence>
<dbReference type="PANTHER" id="PTHR43790">
    <property type="entry name" value="CARBOHYDRATE TRANSPORT ATP-BINDING PROTEIN MG119-RELATED"/>
    <property type="match status" value="1"/>
</dbReference>
<dbReference type="Pfam" id="PF00005">
    <property type="entry name" value="ABC_tran"/>
    <property type="match status" value="2"/>
</dbReference>
<feature type="domain" description="ABC transporter" evidence="9">
    <location>
        <begin position="251"/>
        <end position="496"/>
    </location>
</feature>
<evidence type="ECO:0000256" key="1">
    <source>
        <dbReference type="ARBA" id="ARBA00022448"/>
    </source>
</evidence>
<keyword evidence="6 10" id="KW-0067">ATP-binding</keyword>
<evidence type="ECO:0000256" key="7">
    <source>
        <dbReference type="ARBA" id="ARBA00022967"/>
    </source>
</evidence>
<dbReference type="InterPro" id="IPR003593">
    <property type="entry name" value="AAA+_ATPase"/>
</dbReference>
<keyword evidence="4" id="KW-0677">Repeat</keyword>
<keyword evidence="5" id="KW-0547">Nucleotide-binding</keyword>
<dbReference type="InterPro" id="IPR003439">
    <property type="entry name" value="ABC_transporter-like_ATP-bd"/>
</dbReference>
<evidence type="ECO:0000256" key="8">
    <source>
        <dbReference type="ARBA" id="ARBA00023136"/>
    </source>
</evidence>
<dbReference type="PROSITE" id="PS00211">
    <property type="entry name" value="ABC_TRANSPORTER_1"/>
    <property type="match status" value="1"/>
</dbReference>
<evidence type="ECO:0000313" key="10">
    <source>
        <dbReference type="EMBL" id="GAA5133375.1"/>
    </source>
</evidence>
<dbReference type="PROSITE" id="PS50893">
    <property type="entry name" value="ABC_TRANSPORTER_2"/>
    <property type="match status" value="2"/>
</dbReference>
<dbReference type="SUPFAM" id="SSF52540">
    <property type="entry name" value="P-loop containing nucleoside triphosphate hydrolases"/>
    <property type="match status" value="2"/>
</dbReference>
<protein>
    <submittedName>
        <fullName evidence="10">Sugar ABC transporter ATP-binding protein</fullName>
    </submittedName>
</protein>
<comment type="caution">
    <text evidence="10">The sequence shown here is derived from an EMBL/GenBank/DDBJ whole genome shotgun (WGS) entry which is preliminary data.</text>
</comment>
<evidence type="ECO:0000256" key="4">
    <source>
        <dbReference type="ARBA" id="ARBA00022737"/>
    </source>
</evidence>
<dbReference type="InterPro" id="IPR017871">
    <property type="entry name" value="ABC_transporter-like_CS"/>
</dbReference>
<dbReference type="EMBL" id="BAABJO010000027">
    <property type="protein sequence ID" value="GAA5133375.1"/>
    <property type="molecule type" value="Genomic_DNA"/>
</dbReference>
<keyword evidence="1" id="KW-0813">Transport</keyword>
<feature type="domain" description="ABC transporter" evidence="9">
    <location>
        <begin position="5"/>
        <end position="242"/>
    </location>
</feature>
<keyword evidence="8" id="KW-0472">Membrane</keyword>
<reference evidence="11" key="1">
    <citation type="journal article" date="2019" name="Int. J. Syst. Evol. Microbiol.">
        <title>The Global Catalogue of Microorganisms (GCM) 10K type strain sequencing project: providing services to taxonomists for standard genome sequencing and annotation.</title>
        <authorList>
            <consortium name="The Broad Institute Genomics Platform"/>
            <consortium name="The Broad Institute Genome Sequencing Center for Infectious Disease"/>
            <person name="Wu L."/>
            <person name="Ma J."/>
        </authorList>
    </citation>
    <scope>NUCLEOTIDE SEQUENCE [LARGE SCALE GENOMIC DNA]</scope>
    <source>
        <strain evidence="11">JCM 18302</strain>
    </source>
</reference>
<keyword evidence="11" id="KW-1185">Reference proteome</keyword>
<organism evidence="10 11">
    <name type="scientific">Pseudonocardia adelaidensis</name>
    <dbReference type="NCBI Taxonomy" id="648754"/>
    <lineage>
        <taxon>Bacteria</taxon>
        <taxon>Bacillati</taxon>
        <taxon>Actinomycetota</taxon>
        <taxon>Actinomycetes</taxon>
        <taxon>Pseudonocardiales</taxon>
        <taxon>Pseudonocardiaceae</taxon>
        <taxon>Pseudonocardia</taxon>
    </lineage>
</organism>
<accession>A0ABP9NSP8</accession>
<evidence type="ECO:0000256" key="6">
    <source>
        <dbReference type="ARBA" id="ARBA00022840"/>
    </source>
</evidence>
<gene>
    <name evidence="10" type="ORF">GCM10023320_59420</name>
</gene>
<sequence length="501" mass="52889">MSPVVSLTSVRKTYGPVVALDGVDLEVLPGEVHCLAGENGAGKSTLIKVLTGAVARDGGGYAVHGRDMGPRPTPAQVRGAGVGVVYQELSLLPELSVMDNLLMGRLPHRFGVVSLGRQRAAARELLDRVGLRAVPLDAAVGGLGTATRQLVEIARVVGSGTDLVVLDEPTTALSEREAAALTDLVRGLRDAGTAVLYVTHRLEEMFAIGDRVTVLRDGRHVTTRPLEGLDEPGLIAAMVGREITQLYPGTRREPGPVRLEVRGLHPVGFPAPVDLAVRQREIVGLAGLLGAGRSELLHALFGAAPVQAGSVLVDGAAVPLRSPRTSMRHGIGLLTEDRTESGLLPELSIRENVTLPTLPRAARAGVISSRAQQSRAETAVAGLRLRHGGWDDPITSLSGGNQQKALLGRWLGTGAKVLLLDEPTKGVDVGAKSDLYRIIADFAEQGLAVVVVSSYLPELIGLCDRIVVLRERTVAGELAAADATEHRILELASPRREETPQ</sequence>
<dbReference type="InterPro" id="IPR027417">
    <property type="entry name" value="P-loop_NTPase"/>
</dbReference>
<keyword evidence="2" id="KW-1003">Cell membrane</keyword>
<dbReference type="Gene3D" id="3.40.50.300">
    <property type="entry name" value="P-loop containing nucleotide triphosphate hydrolases"/>
    <property type="match status" value="2"/>
</dbReference>
<dbReference type="CDD" id="cd03216">
    <property type="entry name" value="ABC_Carb_Monos_I"/>
    <property type="match status" value="1"/>
</dbReference>
<name>A0ABP9NSP8_9PSEU</name>
<evidence type="ECO:0000259" key="9">
    <source>
        <dbReference type="PROSITE" id="PS50893"/>
    </source>
</evidence>
<dbReference type="InterPro" id="IPR050107">
    <property type="entry name" value="ABC_carbohydrate_import_ATPase"/>
</dbReference>
<evidence type="ECO:0000256" key="5">
    <source>
        <dbReference type="ARBA" id="ARBA00022741"/>
    </source>
</evidence>
<evidence type="ECO:0000256" key="2">
    <source>
        <dbReference type="ARBA" id="ARBA00022475"/>
    </source>
</evidence>
<dbReference type="PANTHER" id="PTHR43790:SF3">
    <property type="entry name" value="D-ALLOSE IMPORT ATP-BINDING PROTEIN ALSA-RELATED"/>
    <property type="match status" value="1"/>
</dbReference>
<evidence type="ECO:0000313" key="11">
    <source>
        <dbReference type="Proteomes" id="UP001500804"/>
    </source>
</evidence>